<dbReference type="GO" id="GO:0016616">
    <property type="term" value="F:oxidoreductase activity, acting on the CH-OH group of donors, NAD or NADP as acceptor"/>
    <property type="evidence" value="ECO:0007669"/>
    <property type="project" value="TreeGrafter"/>
</dbReference>
<dbReference type="AlphaFoldDB" id="A0A502CW93"/>
<dbReference type="PANTHER" id="PTHR42760:SF133">
    <property type="entry name" value="3-OXOACYL-[ACYL-CARRIER-PROTEIN] REDUCTASE"/>
    <property type="match status" value="1"/>
</dbReference>
<dbReference type="Proteomes" id="UP000317722">
    <property type="component" value="Unassembled WGS sequence"/>
</dbReference>
<name>A0A502CW93_9MICO</name>
<proteinExistence type="inferred from homology"/>
<evidence type="ECO:0000313" key="4">
    <source>
        <dbReference type="Proteomes" id="UP000317722"/>
    </source>
</evidence>
<dbReference type="InterPro" id="IPR036291">
    <property type="entry name" value="NAD(P)-bd_dom_sf"/>
</dbReference>
<dbReference type="Gene3D" id="3.40.50.720">
    <property type="entry name" value="NAD(P)-binding Rossmann-like Domain"/>
    <property type="match status" value="1"/>
</dbReference>
<dbReference type="Pfam" id="PF13561">
    <property type="entry name" value="adh_short_C2"/>
    <property type="match status" value="1"/>
</dbReference>
<dbReference type="InterPro" id="IPR002347">
    <property type="entry name" value="SDR_fam"/>
</dbReference>
<reference evidence="3 4" key="1">
    <citation type="journal article" date="2019" name="Environ. Microbiol.">
        <title>Species interactions and distinct microbial communities in high Arctic permafrost affected cryosols are associated with the CH4 and CO2 gas fluxes.</title>
        <authorList>
            <person name="Altshuler I."/>
            <person name="Hamel J."/>
            <person name="Turney S."/>
            <person name="Magnuson E."/>
            <person name="Levesque R."/>
            <person name="Greer C."/>
            <person name="Whyte L.G."/>
        </authorList>
    </citation>
    <scope>NUCLEOTIDE SEQUENCE [LARGE SCALE GENOMIC DNA]</scope>
    <source>
        <strain evidence="3 4">S9.3A</strain>
    </source>
</reference>
<keyword evidence="4" id="KW-1185">Reference proteome</keyword>
<dbReference type="FunFam" id="3.40.50.720:FF:000084">
    <property type="entry name" value="Short-chain dehydrogenase reductase"/>
    <property type="match status" value="1"/>
</dbReference>
<dbReference type="OrthoDB" id="286404at2"/>
<comment type="caution">
    <text evidence="3">The sequence shown here is derived from an EMBL/GenBank/DDBJ whole genome shotgun (WGS) entry which is preliminary data.</text>
</comment>
<dbReference type="PRINTS" id="PR00080">
    <property type="entry name" value="SDRFAMILY"/>
</dbReference>
<evidence type="ECO:0000256" key="1">
    <source>
        <dbReference type="ARBA" id="ARBA00006484"/>
    </source>
</evidence>
<evidence type="ECO:0000313" key="3">
    <source>
        <dbReference type="EMBL" id="TPG16932.1"/>
    </source>
</evidence>
<gene>
    <name evidence="3" type="ORF">EAH86_09075</name>
</gene>
<evidence type="ECO:0000256" key="2">
    <source>
        <dbReference type="ARBA" id="ARBA00023002"/>
    </source>
</evidence>
<dbReference type="EMBL" id="RCZM01000003">
    <property type="protein sequence ID" value="TPG16932.1"/>
    <property type="molecule type" value="Genomic_DNA"/>
</dbReference>
<dbReference type="SUPFAM" id="SSF51735">
    <property type="entry name" value="NAD(P)-binding Rossmann-fold domains"/>
    <property type="match status" value="1"/>
</dbReference>
<keyword evidence="2" id="KW-0560">Oxidoreductase</keyword>
<dbReference type="RefSeq" id="WP_140739419.1">
    <property type="nucleotide sequence ID" value="NZ_RCZM01000003.1"/>
</dbReference>
<organism evidence="3 4">
    <name type="scientific">Pedococcus bigeumensis</name>
    <dbReference type="NCBI Taxonomy" id="433644"/>
    <lineage>
        <taxon>Bacteria</taxon>
        <taxon>Bacillati</taxon>
        <taxon>Actinomycetota</taxon>
        <taxon>Actinomycetes</taxon>
        <taxon>Micrococcales</taxon>
        <taxon>Intrasporangiaceae</taxon>
        <taxon>Pedococcus</taxon>
    </lineage>
</organism>
<comment type="similarity">
    <text evidence="1">Belongs to the short-chain dehydrogenases/reductases (SDR) family.</text>
</comment>
<dbReference type="PRINTS" id="PR00081">
    <property type="entry name" value="GDHRDH"/>
</dbReference>
<accession>A0A502CW93</accession>
<protein>
    <submittedName>
        <fullName evidence="3">SDR family oxidoreductase</fullName>
    </submittedName>
</protein>
<dbReference type="PANTHER" id="PTHR42760">
    <property type="entry name" value="SHORT-CHAIN DEHYDROGENASES/REDUCTASES FAMILY MEMBER"/>
    <property type="match status" value="1"/>
</dbReference>
<dbReference type="CDD" id="cd05233">
    <property type="entry name" value="SDR_c"/>
    <property type="match status" value="1"/>
</dbReference>
<sequence>MPREGARFAGSRVLVTGGAHGIGRACARWLAGEGARVAVADLDLAAATEVVTALDSTESGGEHRGDQPAEHLAVELDVTDDDSVRAAVAAAADHLGGLDVLVNVAGGDVEHPDFEHTGDDVWAWTLELNLMSVVRCTRAAMPHLRRSTLSPAVVSVTSVNALAALGSEPYSTAKLGIVALTRNLGAELGPAGIRVNAVAPGTVRTRVWDSQEGGAERMLPLYPLGRVGEPDDIAAAVAFLASREAGWITGHTLPVDGGLLTGHRHL</sequence>